<dbReference type="EMBL" id="OX459126">
    <property type="protein sequence ID" value="CAI9117593.1"/>
    <property type="molecule type" value="Genomic_DNA"/>
</dbReference>
<gene>
    <name evidence="2" type="ORF">OLC1_LOCUS23634</name>
</gene>
<dbReference type="InterPro" id="IPR003676">
    <property type="entry name" value="SAUR_fam"/>
</dbReference>
<protein>
    <submittedName>
        <fullName evidence="2">OLC1v1019003C1</fullName>
    </submittedName>
</protein>
<evidence type="ECO:0000313" key="2">
    <source>
        <dbReference type="EMBL" id="CAI9117593.1"/>
    </source>
</evidence>
<organism evidence="2 3">
    <name type="scientific">Oldenlandia corymbosa var. corymbosa</name>
    <dbReference type="NCBI Taxonomy" id="529605"/>
    <lineage>
        <taxon>Eukaryota</taxon>
        <taxon>Viridiplantae</taxon>
        <taxon>Streptophyta</taxon>
        <taxon>Embryophyta</taxon>
        <taxon>Tracheophyta</taxon>
        <taxon>Spermatophyta</taxon>
        <taxon>Magnoliopsida</taxon>
        <taxon>eudicotyledons</taxon>
        <taxon>Gunneridae</taxon>
        <taxon>Pentapetalae</taxon>
        <taxon>asterids</taxon>
        <taxon>lamiids</taxon>
        <taxon>Gentianales</taxon>
        <taxon>Rubiaceae</taxon>
        <taxon>Rubioideae</taxon>
        <taxon>Spermacoceae</taxon>
        <taxon>Hedyotis-Oldenlandia complex</taxon>
        <taxon>Oldenlandia</taxon>
    </lineage>
</organism>
<dbReference type="AlphaFoldDB" id="A0AAV1EDD2"/>
<comment type="similarity">
    <text evidence="1">Belongs to the ARG7 family.</text>
</comment>
<evidence type="ECO:0000256" key="1">
    <source>
        <dbReference type="ARBA" id="ARBA00006974"/>
    </source>
</evidence>
<evidence type="ECO:0000313" key="3">
    <source>
        <dbReference type="Proteomes" id="UP001161247"/>
    </source>
</evidence>
<sequence length="129" mass="14632">MVRGGKLTKFKLHLKKLLQFFNHGRTPKLSSIVAATNNSKDDSIANSIAIRAGLHPVYVSQSRCRYLLPSEVTENPLFKELVDRFSNDCNQCITIGCGVVFFDHFLWMLENVDPLTEPLDDIVDLYALF</sequence>
<reference evidence="2" key="1">
    <citation type="submission" date="2023-03" db="EMBL/GenBank/DDBJ databases">
        <authorList>
            <person name="Julca I."/>
        </authorList>
    </citation>
    <scope>NUCLEOTIDE SEQUENCE</scope>
</reference>
<name>A0AAV1EDD2_OLDCO</name>
<keyword evidence="3" id="KW-1185">Reference proteome</keyword>
<dbReference type="GO" id="GO:0009733">
    <property type="term" value="P:response to auxin"/>
    <property type="evidence" value="ECO:0007669"/>
    <property type="project" value="InterPro"/>
</dbReference>
<proteinExistence type="inferred from homology"/>
<dbReference type="Pfam" id="PF02519">
    <property type="entry name" value="Auxin_inducible"/>
    <property type="match status" value="1"/>
</dbReference>
<accession>A0AAV1EDD2</accession>
<dbReference type="Proteomes" id="UP001161247">
    <property type="component" value="Chromosome 9"/>
</dbReference>